<dbReference type="EMBL" id="CP001089">
    <property type="protein sequence ID" value="ACD95428.1"/>
    <property type="molecule type" value="Genomic_DNA"/>
</dbReference>
<dbReference type="Proteomes" id="UP000002420">
    <property type="component" value="Chromosome"/>
</dbReference>
<dbReference type="HOGENOM" id="CLU_191331_0_0_7"/>
<dbReference type="RefSeq" id="WP_012469768.1">
    <property type="nucleotide sequence ID" value="NC_010814.1"/>
</dbReference>
<protein>
    <submittedName>
        <fullName evidence="1">Uncharacterized protein</fullName>
    </submittedName>
</protein>
<accession>B3EAJ0</accession>
<dbReference type="AlphaFoldDB" id="B3EAJ0"/>
<organism evidence="1 2">
    <name type="scientific">Trichlorobacter lovleyi (strain ATCC BAA-1151 / DSM 17278 / SZ)</name>
    <name type="common">Geobacter lovleyi</name>
    <dbReference type="NCBI Taxonomy" id="398767"/>
    <lineage>
        <taxon>Bacteria</taxon>
        <taxon>Pseudomonadati</taxon>
        <taxon>Thermodesulfobacteriota</taxon>
        <taxon>Desulfuromonadia</taxon>
        <taxon>Geobacterales</taxon>
        <taxon>Geobacteraceae</taxon>
        <taxon>Trichlorobacter</taxon>
    </lineage>
</organism>
<proteinExistence type="predicted"/>
<sequence length="89" mass="9900">MTLLEELRQVAVEQNQDAELPDSLLSEILTLTEYPGVLEHEADLRKLIGQLSNFDLYAGAGCFSESCGIREITETVQQIRTQGEPAPCY</sequence>
<reference evidence="1 2" key="1">
    <citation type="submission" date="2008-05" db="EMBL/GenBank/DDBJ databases">
        <title>Complete sequence of chromosome of Geobacter lovleyi SZ.</title>
        <authorList>
            <consortium name="US DOE Joint Genome Institute"/>
            <person name="Lucas S."/>
            <person name="Copeland A."/>
            <person name="Lapidus A."/>
            <person name="Glavina del Rio T."/>
            <person name="Dalin E."/>
            <person name="Tice H."/>
            <person name="Bruce D."/>
            <person name="Goodwin L."/>
            <person name="Pitluck S."/>
            <person name="Chertkov O."/>
            <person name="Meincke L."/>
            <person name="Brettin T."/>
            <person name="Detter J.C."/>
            <person name="Han C."/>
            <person name="Tapia R."/>
            <person name="Kuske C.R."/>
            <person name="Schmutz J."/>
            <person name="Larimer F."/>
            <person name="Land M."/>
            <person name="Hauser L."/>
            <person name="Kyrpides N."/>
            <person name="Mikhailova N."/>
            <person name="Sung Y."/>
            <person name="Fletcher K.E."/>
            <person name="Ritalahti K.M."/>
            <person name="Loeffler F.E."/>
            <person name="Richardson P."/>
        </authorList>
    </citation>
    <scope>NUCLEOTIDE SEQUENCE [LARGE SCALE GENOMIC DNA]</scope>
    <source>
        <strain evidence="2">ATCC BAA-1151 / DSM 17278 / SZ</strain>
    </source>
</reference>
<name>B3EAJ0_TRIL1</name>
<dbReference type="NCBIfam" id="NF045727">
    <property type="entry name" value="GSU3529_fam"/>
    <property type="match status" value="1"/>
</dbReference>
<dbReference type="OrthoDB" id="9813688at2"/>
<evidence type="ECO:0000313" key="1">
    <source>
        <dbReference type="EMBL" id="ACD95428.1"/>
    </source>
</evidence>
<gene>
    <name evidence="1" type="ordered locus">Glov_1712</name>
</gene>
<evidence type="ECO:0000313" key="2">
    <source>
        <dbReference type="Proteomes" id="UP000002420"/>
    </source>
</evidence>
<dbReference type="KEGG" id="glo:Glov_1712"/>
<dbReference type="STRING" id="398767.Glov_1712"/>
<keyword evidence="2" id="KW-1185">Reference proteome</keyword>